<reference evidence="1" key="2">
    <citation type="submission" date="2015-02" db="UniProtKB">
        <authorList>
            <consortium name="EnsemblMetazoa"/>
        </authorList>
    </citation>
    <scope>IDENTIFICATION</scope>
</reference>
<name>T1IP48_STRMM</name>
<reference evidence="2" key="1">
    <citation type="submission" date="2011-05" db="EMBL/GenBank/DDBJ databases">
        <authorList>
            <person name="Richards S.R."/>
            <person name="Qu J."/>
            <person name="Jiang H."/>
            <person name="Jhangiani S.N."/>
            <person name="Agravi P."/>
            <person name="Goodspeed R."/>
            <person name="Gross S."/>
            <person name="Mandapat C."/>
            <person name="Jackson L."/>
            <person name="Mathew T."/>
            <person name="Pu L."/>
            <person name="Thornton R."/>
            <person name="Saada N."/>
            <person name="Wilczek-Boney K.B."/>
            <person name="Lee S."/>
            <person name="Kovar C."/>
            <person name="Wu Y."/>
            <person name="Scherer S.E."/>
            <person name="Worley K.C."/>
            <person name="Muzny D.M."/>
            <person name="Gibbs R."/>
        </authorList>
    </citation>
    <scope>NUCLEOTIDE SEQUENCE</scope>
    <source>
        <strain evidence="2">Brora</strain>
    </source>
</reference>
<dbReference type="EnsemblMetazoa" id="SMAR002791-RA">
    <property type="protein sequence ID" value="SMAR002791-PA"/>
    <property type="gene ID" value="SMAR002791"/>
</dbReference>
<organism evidence="1 2">
    <name type="scientific">Strigamia maritima</name>
    <name type="common">European centipede</name>
    <name type="synonym">Geophilus maritimus</name>
    <dbReference type="NCBI Taxonomy" id="126957"/>
    <lineage>
        <taxon>Eukaryota</taxon>
        <taxon>Metazoa</taxon>
        <taxon>Ecdysozoa</taxon>
        <taxon>Arthropoda</taxon>
        <taxon>Myriapoda</taxon>
        <taxon>Chilopoda</taxon>
        <taxon>Pleurostigmophora</taxon>
        <taxon>Geophilomorpha</taxon>
        <taxon>Linotaeniidae</taxon>
        <taxon>Strigamia</taxon>
    </lineage>
</organism>
<evidence type="ECO:0000313" key="2">
    <source>
        <dbReference type="Proteomes" id="UP000014500"/>
    </source>
</evidence>
<accession>T1IP48</accession>
<proteinExistence type="predicted"/>
<sequence length="76" mass="7987">MKCSSKTCSSVPANIPSVGGAFVTKRGSESLKEAANFLVWIVPAGTSTRYTHRKKGGILLQLSGACPMADSIFQVV</sequence>
<evidence type="ECO:0000313" key="1">
    <source>
        <dbReference type="EnsemblMetazoa" id="SMAR002791-PA"/>
    </source>
</evidence>
<protein>
    <submittedName>
        <fullName evidence="1">Uncharacterized protein</fullName>
    </submittedName>
</protein>
<dbReference type="HOGENOM" id="CLU_2657591_0_0_1"/>
<dbReference type="AlphaFoldDB" id="T1IP48"/>
<keyword evidence="2" id="KW-1185">Reference proteome</keyword>
<dbReference type="Proteomes" id="UP000014500">
    <property type="component" value="Unassembled WGS sequence"/>
</dbReference>
<dbReference type="EMBL" id="JH431244">
    <property type="status" value="NOT_ANNOTATED_CDS"/>
    <property type="molecule type" value="Genomic_DNA"/>
</dbReference>